<dbReference type="InterPro" id="IPR036291">
    <property type="entry name" value="NAD(P)-bd_dom_sf"/>
</dbReference>
<comment type="pathway">
    <text evidence="6">Amino-acid biosynthesis; L-proline biosynthesis; L-proline from L-glutamate 5-semialdehyde: step 1/1.</text>
</comment>
<evidence type="ECO:0000256" key="5">
    <source>
        <dbReference type="ARBA" id="ARBA00058118"/>
    </source>
</evidence>
<evidence type="ECO:0000256" key="3">
    <source>
        <dbReference type="ARBA" id="ARBA00022857"/>
    </source>
</evidence>
<feature type="binding site" evidence="8">
    <location>
        <begin position="70"/>
        <end position="73"/>
    </location>
    <ligand>
        <name>NADP(+)</name>
        <dbReference type="ChEBI" id="CHEBI:58349"/>
    </ligand>
</feature>
<evidence type="ECO:0000259" key="9">
    <source>
        <dbReference type="Pfam" id="PF03807"/>
    </source>
</evidence>
<dbReference type="GO" id="GO:0004735">
    <property type="term" value="F:pyrroline-5-carboxylate reductase activity"/>
    <property type="evidence" value="ECO:0007669"/>
    <property type="project" value="UniProtKB-UniRule"/>
</dbReference>
<dbReference type="Proteomes" id="UP000233440">
    <property type="component" value="Unassembled WGS sequence"/>
</dbReference>
<keyword evidence="6" id="KW-0963">Cytoplasm</keyword>
<comment type="catalytic activity">
    <reaction evidence="6">
        <text>L-proline + NAD(+) = (S)-1-pyrroline-5-carboxylate + NADH + 2 H(+)</text>
        <dbReference type="Rhea" id="RHEA:14105"/>
        <dbReference type="ChEBI" id="CHEBI:15378"/>
        <dbReference type="ChEBI" id="CHEBI:17388"/>
        <dbReference type="ChEBI" id="CHEBI:57540"/>
        <dbReference type="ChEBI" id="CHEBI:57945"/>
        <dbReference type="ChEBI" id="CHEBI:60039"/>
        <dbReference type="EC" id="1.5.1.2"/>
    </reaction>
</comment>
<name>A0A2N3LLV7_9BACI</name>
<comment type="catalytic activity">
    <reaction evidence="6">
        <text>L-proline + NADP(+) = (S)-1-pyrroline-5-carboxylate + NADPH + 2 H(+)</text>
        <dbReference type="Rhea" id="RHEA:14109"/>
        <dbReference type="ChEBI" id="CHEBI:15378"/>
        <dbReference type="ChEBI" id="CHEBI:17388"/>
        <dbReference type="ChEBI" id="CHEBI:57783"/>
        <dbReference type="ChEBI" id="CHEBI:58349"/>
        <dbReference type="ChEBI" id="CHEBI:60039"/>
        <dbReference type="EC" id="1.5.1.2"/>
    </reaction>
</comment>
<dbReference type="UniPathway" id="UPA00098">
    <property type="reaction ID" value="UER00361"/>
</dbReference>
<dbReference type="EC" id="1.5.1.2" evidence="6 7"/>
<proteinExistence type="inferred from homology"/>
<dbReference type="FunFam" id="1.10.3730.10:FF:000001">
    <property type="entry name" value="Pyrroline-5-carboxylate reductase"/>
    <property type="match status" value="1"/>
</dbReference>
<comment type="similarity">
    <text evidence="1 6">Belongs to the pyrroline-5-carboxylate reductase family.</text>
</comment>
<dbReference type="InterPro" id="IPR000304">
    <property type="entry name" value="Pyrroline-COOH_reductase"/>
</dbReference>
<dbReference type="Pfam" id="PF03807">
    <property type="entry name" value="F420_oxidored"/>
    <property type="match status" value="1"/>
</dbReference>
<evidence type="ECO:0000259" key="10">
    <source>
        <dbReference type="Pfam" id="PF14748"/>
    </source>
</evidence>
<dbReference type="NCBIfam" id="TIGR00112">
    <property type="entry name" value="proC"/>
    <property type="match status" value="1"/>
</dbReference>
<keyword evidence="12" id="KW-1185">Reference proteome</keyword>
<protein>
    <recommendedName>
        <fullName evidence="6 7">Pyrroline-5-carboxylate reductase</fullName>
        <shortName evidence="6">P5C reductase</shortName>
        <shortName evidence="6">P5CR</shortName>
        <ecNumber evidence="6 7">1.5.1.2</ecNumber>
    </recommendedName>
    <alternativeName>
        <fullName evidence="6">PCA reductase</fullName>
    </alternativeName>
</protein>
<keyword evidence="6" id="KW-0028">Amino-acid biosynthesis</keyword>
<dbReference type="PIRSF" id="PIRSF000193">
    <property type="entry name" value="Pyrrol-5-carb_rd"/>
    <property type="match status" value="1"/>
</dbReference>
<dbReference type="SUPFAM" id="SSF51735">
    <property type="entry name" value="NAD(P)-binding Rossmann-fold domains"/>
    <property type="match status" value="1"/>
</dbReference>
<dbReference type="PANTHER" id="PTHR11645">
    <property type="entry name" value="PYRROLINE-5-CARBOXYLATE REDUCTASE"/>
    <property type="match status" value="1"/>
</dbReference>
<dbReference type="Gene3D" id="1.10.3730.10">
    <property type="entry name" value="ProC C-terminal domain-like"/>
    <property type="match status" value="1"/>
</dbReference>
<feature type="domain" description="Pyrroline-5-carboxylate reductase catalytic N-terminal" evidence="9">
    <location>
        <begin position="7"/>
        <end position="97"/>
    </location>
</feature>
<feature type="domain" description="Pyrroline-5-carboxylate reductase dimerisation" evidence="10">
    <location>
        <begin position="162"/>
        <end position="266"/>
    </location>
</feature>
<dbReference type="GO" id="GO:0055129">
    <property type="term" value="P:L-proline biosynthetic process"/>
    <property type="evidence" value="ECO:0007669"/>
    <property type="project" value="UniProtKB-UniRule"/>
</dbReference>
<dbReference type="SUPFAM" id="SSF48179">
    <property type="entry name" value="6-phosphogluconate dehydrogenase C-terminal domain-like"/>
    <property type="match status" value="1"/>
</dbReference>
<evidence type="ECO:0000313" key="12">
    <source>
        <dbReference type="Proteomes" id="UP000233440"/>
    </source>
</evidence>
<sequence length="278" mass="30303">MMMNQSIAFLGAGPMAEAILSGLINKQIIPAHQIYVKNHSNKDRLYELQKKYKIQIDSFDLEKVDIIVLAMQPKNLEQALQSIKNKISANQLIVSIVTSVNTGFIEDHLGGKPQIIRVMPNTPSMVGESATALSSGTYPSNHSVGLAMEIFRGIGEVFQIDEKHMDIFTGIAGSAPAYFYALMEHMQKVAVAEGLPYTTVRYAIAQTVLGAAKMVLEQEESFTKLIQNVAAPNGPTAKGLEALEIFGGNQAIKEAVKATAERSKEMGEPFNKVPSINH</sequence>
<evidence type="ECO:0000256" key="8">
    <source>
        <dbReference type="PIRSR" id="PIRSR000193-1"/>
    </source>
</evidence>
<keyword evidence="4 6" id="KW-0560">Oxidoreductase</keyword>
<dbReference type="InterPro" id="IPR008927">
    <property type="entry name" value="6-PGluconate_DH-like_C_sf"/>
</dbReference>
<dbReference type="Pfam" id="PF14748">
    <property type="entry name" value="P5CR_dimer"/>
    <property type="match status" value="1"/>
</dbReference>
<dbReference type="GO" id="GO:0005737">
    <property type="term" value="C:cytoplasm"/>
    <property type="evidence" value="ECO:0007669"/>
    <property type="project" value="UniProtKB-SubCell"/>
</dbReference>
<keyword evidence="3 6" id="KW-0521">NADP</keyword>
<comment type="function">
    <text evidence="5 6">Catalyzes the reduction of 1-pyrroline-5-carboxylate (PCA) to L-proline.</text>
</comment>
<dbReference type="PANTHER" id="PTHR11645:SF49">
    <property type="entry name" value="PYRROLINE-5-CARBOXYLATE REDUCTASE 1"/>
    <property type="match status" value="1"/>
</dbReference>
<gene>
    <name evidence="6 11" type="primary">proC</name>
    <name evidence="11" type="ORF">CWO92_07655</name>
</gene>
<dbReference type="HAMAP" id="MF_01925">
    <property type="entry name" value="P5C_reductase"/>
    <property type="match status" value="1"/>
</dbReference>
<keyword evidence="2 6" id="KW-0641">Proline biosynthesis</keyword>
<dbReference type="InterPro" id="IPR029036">
    <property type="entry name" value="P5CR_dimer"/>
</dbReference>
<dbReference type="AlphaFoldDB" id="A0A2N3LLV7"/>
<evidence type="ECO:0000313" key="11">
    <source>
        <dbReference type="EMBL" id="PKR85577.1"/>
    </source>
</evidence>
<dbReference type="OrthoDB" id="9805754at2"/>
<comment type="subcellular location">
    <subcellularLocation>
        <location evidence="6">Cytoplasm</location>
    </subcellularLocation>
</comment>
<evidence type="ECO:0000256" key="4">
    <source>
        <dbReference type="ARBA" id="ARBA00023002"/>
    </source>
</evidence>
<accession>A0A2N3LLV7</accession>
<evidence type="ECO:0000256" key="2">
    <source>
        <dbReference type="ARBA" id="ARBA00022650"/>
    </source>
</evidence>
<dbReference type="InterPro" id="IPR028939">
    <property type="entry name" value="P5C_Rdtase_cat_N"/>
</dbReference>
<comment type="caution">
    <text evidence="11">The sequence shown here is derived from an EMBL/GenBank/DDBJ whole genome shotgun (WGS) entry which is preliminary data.</text>
</comment>
<evidence type="ECO:0000256" key="6">
    <source>
        <dbReference type="HAMAP-Rule" id="MF_01925"/>
    </source>
</evidence>
<dbReference type="EMBL" id="PIQO01000004">
    <property type="protein sequence ID" value="PKR85577.1"/>
    <property type="molecule type" value="Genomic_DNA"/>
</dbReference>
<reference evidence="11 12" key="1">
    <citation type="submission" date="2017-11" db="EMBL/GenBank/DDBJ databases">
        <title>Bacillus camelliae sp. nov., isolated from pu'er tea.</title>
        <authorList>
            <person name="Niu L."/>
        </authorList>
    </citation>
    <scope>NUCLEOTIDE SEQUENCE [LARGE SCALE GENOMIC DNA]</scope>
    <source>
        <strain evidence="11 12">7578-1</strain>
    </source>
</reference>
<dbReference type="Gene3D" id="3.40.50.720">
    <property type="entry name" value="NAD(P)-binding Rossmann-like Domain"/>
    <property type="match status" value="1"/>
</dbReference>
<organism evidence="11 12">
    <name type="scientific">Heyndrickxia camelliae</name>
    <dbReference type="NCBI Taxonomy" id="1707093"/>
    <lineage>
        <taxon>Bacteria</taxon>
        <taxon>Bacillati</taxon>
        <taxon>Bacillota</taxon>
        <taxon>Bacilli</taxon>
        <taxon>Bacillales</taxon>
        <taxon>Bacillaceae</taxon>
        <taxon>Heyndrickxia</taxon>
    </lineage>
</organism>
<dbReference type="RefSeq" id="WP_101353627.1">
    <property type="nucleotide sequence ID" value="NZ_PIQO01000004.1"/>
</dbReference>
<evidence type="ECO:0000256" key="1">
    <source>
        <dbReference type="ARBA" id="ARBA00005525"/>
    </source>
</evidence>
<evidence type="ECO:0000256" key="7">
    <source>
        <dbReference type="NCBIfam" id="TIGR00112"/>
    </source>
</evidence>
<feature type="binding site" evidence="8">
    <location>
        <begin position="10"/>
        <end position="15"/>
    </location>
    <ligand>
        <name>NADP(+)</name>
        <dbReference type="ChEBI" id="CHEBI:58349"/>
    </ligand>
</feature>